<evidence type="ECO:0000313" key="7">
    <source>
        <dbReference type="EMBL" id="KLI02840.1"/>
    </source>
</evidence>
<comment type="caution">
    <text evidence="7">The sequence shown here is derived from an EMBL/GenBank/DDBJ whole genome shotgun (WGS) entry which is preliminary data.</text>
</comment>
<feature type="transmembrane region" description="Helical" evidence="6">
    <location>
        <begin position="165"/>
        <end position="184"/>
    </location>
</feature>
<feature type="transmembrane region" description="Helical" evidence="6">
    <location>
        <begin position="373"/>
        <end position="392"/>
    </location>
</feature>
<evidence type="ECO:0000256" key="6">
    <source>
        <dbReference type="SAM" id="Phobius"/>
    </source>
</evidence>
<dbReference type="Pfam" id="PF01943">
    <property type="entry name" value="Polysacc_synt"/>
    <property type="match status" value="1"/>
</dbReference>
<gene>
    <name evidence="7" type="ORF">SINU_05830</name>
</gene>
<feature type="transmembrane region" description="Helical" evidence="6">
    <location>
        <begin position="190"/>
        <end position="214"/>
    </location>
</feature>
<dbReference type="GO" id="GO:0005886">
    <property type="term" value="C:plasma membrane"/>
    <property type="evidence" value="ECO:0007669"/>
    <property type="project" value="UniProtKB-SubCell"/>
</dbReference>
<dbReference type="RefSeq" id="WP_010027344.1">
    <property type="nucleotide sequence ID" value="NZ_AFVQ02000070.1"/>
</dbReference>
<feature type="transmembrane region" description="Helical" evidence="6">
    <location>
        <begin position="242"/>
        <end position="262"/>
    </location>
</feature>
<dbReference type="EMBL" id="AFVQ02000070">
    <property type="protein sequence ID" value="KLI02840.1"/>
    <property type="molecule type" value="Genomic_DNA"/>
</dbReference>
<evidence type="ECO:0000256" key="1">
    <source>
        <dbReference type="ARBA" id="ARBA00004651"/>
    </source>
</evidence>
<keyword evidence="3 6" id="KW-0812">Transmembrane</keyword>
<evidence type="ECO:0000256" key="5">
    <source>
        <dbReference type="ARBA" id="ARBA00023136"/>
    </source>
</evidence>
<dbReference type="InterPro" id="IPR050833">
    <property type="entry name" value="Poly_Biosynth_Transport"/>
</dbReference>
<feature type="transmembrane region" description="Helical" evidence="6">
    <location>
        <begin position="45"/>
        <end position="69"/>
    </location>
</feature>
<keyword evidence="5 6" id="KW-0472">Membrane</keyword>
<dbReference type="Proteomes" id="UP000035553">
    <property type="component" value="Unassembled WGS sequence"/>
</dbReference>
<feature type="transmembrane region" description="Helical" evidence="6">
    <location>
        <begin position="124"/>
        <end position="144"/>
    </location>
</feature>
<feature type="transmembrane region" description="Helical" evidence="6">
    <location>
        <begin position="492"/>
        <end position="511"/>
    </location>
</feature>
<protein>
    <submittedName>
        <fullName evidence="7">Polysaccharide biosynthesis protein</fullName>
    </submittedName>
</protein>
<dbReference type="PANTHER" id="PTHR30250:SF21">
    <property type="entry name" value="LIPID II FLIPPASE MURJ"/>
    <property type="match status" value="1"/>
</dbReference>
<keyword evidence="4 6" id="KW-1133">Transmembrane helix</keyword>
<feature type="transmembrane region" description="Helical" evidence="6">
    <location>
        <begin position="399"/>
        <end position="418"/>
    </location>
</feature>
<dbReference type="PANTHER" id="PTHR30250">
    <property type="entry name" value="PST FAMILY PREDICTED COLANIC ACID TRANSPORTER"/>
    <property type="match status" value="1"/>
</dbReference>
<feature type="transmembrane region" description="Helical" evidence="6">
    <location>
        <begin position="333"/>
        <end position="353"/>
    </location>
</feature>
<dbReference type="InterPro" id="IPR024923">
    <property type="entry name" value="PG_synth_SpoVB"/>
</dbReference>
<organism evidence="7 8">
    <name type="scientific">Sporolactobacillus inulinus CASD</name>
    <dbReference type="NCBI Taxonomy" id="1069536"/>
    <lineage>
        <taxon>Bacteria</taxon>
        <taxon>Bacillati</taxon>
        <taxon>Bacillota</taxon>
        <taxon>Bacilli</taxon>
        <taxon>Bacillales</taxon>
        <taxon>Sporolactobacillaceae</taxon>
        <taxon>Sporolactobacillus</taxon>
    </lineage>
</organism>
<dbReference type="STRING" id="1069536.SINU_05830"/>
<evidence type="ECO:0000256" key="4">
    <source>
        <dbReference type="ARBA" id="ARBA00022989"/>
    </source>
</evidence>
<feature type="transmembrane region" description="Helical" evidence="6">
    <location>
        <begin position="464"/>
        <end position="486"/>
    </location>
</feature>
<comment type="subcellular location">
    <subcellularLocation>
        <location evidence="1">Cell membrane</location>
        <topology evidence="1">Multi-pass membrane protein</topology>
    </subcellularLocation>
</comment>
<dbReference type="PIRSF" id="PIRSF038958">
    <property type="entry name" value="PG_synth_SpoVB"/>
    <property type="match status" value="1"/>
</dbReference>
<proteinExistence type="predicted"/>
<feature type="transmembrane region" description="Helical" evidence="6">
    <location>
        <begin position="424"/>
        <end position="444"/>
    </location>
</feature>
<feature type="transmembrane region" description="Helical" evidence="6">
    <location>
        <begin position="293"/>
        <end position="312"/>
    </location>
</feature>
<name>A0A0U1QPX4_9BACL</name>
<sequence length="531" mass="57995">MSASKMIRGAMILTVASIVSRLLGIFFIIPYNALTGTEGTFLYGIAYTPYGIMLSVSTMGLPLAVSKYVSKYNAIGDYESGRRLLKSGFLLMAVTGLIGFLILFIGAPHIAAAYGLPANRINDVILVIRVVSIAILIVPVMSLMRGYFQGYQSMGPTAVSQIVEQVVRIAFILIGAFLVIKVFQGSPVTAAALATFAAFVGAVGGLYVMLHYWVARRGRMSQMKQTVQRRKKISYLSMYRELVNYAIPFVAVGISMQLYQLIDQFMAYHYLGYSAQVKELVITDLTVNDQKMVMIPVTLATSLAVSAVPAIINSYAKRDINEVNHKITQAFELVLFLTLPAAVGLSSLGYMIHGLLFEINLHDLLIGGRILQWYALTAIFFALFQVTASILQGINRQRVTLISLCAGVIFKILLNPLFMKVFGMVGPILATDIGYAVCILINLIAIKQATGYKYSAIGQQVIHIVGYTAVMALAIQLIFLLFGGSIPSGRGIALLVVMVSVVVGAAVYLFLSRWTGLLRRVVGGMRKRRTE</sequence>
<dbReference type="AlphaFoldDB" id="A0A0U1QPX4"/>
<dbReference type="CDD" id="cd13124">
    <property type="entry name" value="MATE_SpoVB_like"/>
    <property type="match status" value="1"/>
</dbReference>
<keyword evidence="8" id="KW-1185">Reference proteome</keyword>
<accession>A0A0U1QPX4</accession>
<feature type="transmembrane region" description="Helical" evidence="6">
    <location>
        <begin position="12"/>
        <end position="33"/>
    </location>
</feature>
<reference evidence="7 8" key="1">
    <citation type="journal article" date="2011" name="J. Bacteriol.">
        <title>Draft genome sequence of Sporolactobacillus inulinus strain CASD, an efficient D-lactic acid-producing bacterium with high-concentration lactate tolerance capability.</title>
        <authorList>
            <person name="Yu B."/>
            <person name="Su F."/>
            <person name="Wang L."/>
            <person name="Xu K."/>
            <person name="Zhao B."/>
            <person name="Xu P."/>
        </authorList>
    </citation>
    <scope>NUCLEOTIDE SEQUENCE [LARGE SCALE GENOMIC DNA]</scope>
    <source>
        <strain evidence="7 8">CASD</strain>
    </source>
</reference>
<feature type="transmembrane region" description="Helical" evidence="6">
    <location>
        <begin position="89"/>
        <end position="112"/>
    </location>
</feature>
<dbReference type="OrthoDB" id="9775950at2"/>
<evidence type="ECO:0000256" key="3">
    <source>
        <dbReference type="ARBA" id="ARBA00022692"/>
    </source>
</evidence>
<dbReference type="InterPro" id="IPR002797">
    <property type="entry name" value="Polysacc_synth"/>
</dbReference>
<keyword evidence="2" id="KW-1003">Cell membrane</keyword>
<evidence type="ECO:0000313" key="8">
    <source>
        <dbReference type="Proteomes" id="UP000035553"/>
    </source>
</evidence>
<evidence type="ECO:0000256" key="2">
    <source>
        <dbReference type="ARBA" id="ARBA00022475"/>
    </source>
</evidence>